<feature type="compositionally biased region" description="Pro residues" evidence="1">
    <location>
        <begin position="238"/>
        <end position="249"/>
    </location>
</feature>
<feature type="region of interest" description="Disordered" evidence="1">
    <location>
        <begin position="204"/>
        <end position="277"/>
    </location>
</feature>
<protein>
    <submittedName>
        <fullName evidence="3">Merozoite surface antigen-1</fullName>
    </submittedName>
</protein>
<feature type="signal peptide" evidence="2">
    <location>
        <begin position="1"/>
        <end position="18"/>
    </location>
</feature>
<feature type="chain" id="PRO_5008009028" evidence="2">
    <location>
        <begin position="19"/>
        <end position="299"/>
    </location>
</feature>
<feature type="non-terminal residue" evidence="3">
    <location>
        <position position="1"/>
    </location>
</feature>
<feature type="compositionally biased region" description="Polar residues" evidence="1">
    <location>
        <begin position="204"/>
        <end position="213"/>
    </location>
</feature>
<feature type="compositionally biased region" description="Low complexity" evidence="1">
    <location>
        <begin position="215"/>
        <end position="232"/>
    </location>
</feature>
<organism evidence="3">
    <name type="scientific">Babesia bovis</name>
    <dbReference type="NCBI Taxonomy" id="5865"/>
    <lineage>
        <taxon>Eukaryota</taxon>
        <taxon>Sar</taxon>
        <taxon>Alveolata</taxon>
        <taxon>Apicomplexa</taxon>
        <taxon>Aconoidasida</taxon>
        <taxon>Piroplasmida</taxon>
        <taxon>Babesiidae</taxon>
        <taxon>Babesia</taxon>
    </lineage>
</organism>
<reference evidence="3" key="1">
    <citation type="submission" date="2015-11" db="EMBL/GenBank/DDBJ databases">
        <title>Genetic diversity of Babesia bovis MSA-1 gene in Thailand.</title>
        <authorList>
            <person name="Yokoyama N."/>
        </authorList>
    </citation>
    <scope>NUCLEOTIDE SEQUENCE</scope>
    <source>
        <strain evidence="3">Bbo-ca-C88.1</strain>
        <tissue evidence="3">Whole blood</tissue>
    </source>
</reference>
<dbReference type="EMBL" id="LC099063">
    <property type="protein sequence ID" value="BAV01334.1"/>
    <property type="molecule type" value="Genomic_DNA"/>
</dbReference>
<gene>
    <name evidence="3" type="primary">MSA-1</name>
</gene>
<evidence type="ECO:0000256" key="2">
    <source>
        <dbReference type="SAM" id="SignalP"/>
    </source>
</evidence>
<feature type="compositionally biased region" description="Low complexity" evidence="1">
    <location>
        <begin position="250"/>
        <end position="269"/>
    </location>
</feature>
<keyword evidence="3" id="KW-0477">Merozoite</keyword>
<keyword evidence="2" id="KW-0732">Signal</keyword>
<dbReference type="AlphaFoldDB" id="A0A173M254"/>
<evidence type="ECO:0000256" key="1">
    <source>
        <dbReference type="SAM" id="MobiDB-lite"/>
    </source>
</evidence>
<sequence>VLTFLMTAVCCAASFASCEQENSVSTVVPPTHVPAASSRLLFEDIKTFHNLMVKLNASLDGEISKIFEGETHMTGENEKAKKGLNEMKDVADKIRDSPQFTSEGFVKSDEEAKSVSGDIGTLMDSVIQIYHKTSSLNDEVKKLFPDNNKTKENLEQMKKYFKQHVFDSKDVDDDTLVRVGYAFTKNDNFVSIVSTAGLYFKKNPTSSGSSGVENLTPSGGAAPGTGLPPTSGESPQEIPGPQPTAPAAPQPGASATEPAQKPAAPSQSPGNLNGKQAGSSFTYGGLTVATLCYFVLSAF</sequence>
<proteinExistence type="predicted"/>
<accession>A0A173M254</accession>
<name>A0A173M254_BABBO</name>
<evidence type="ECO:0000313" key="3">
    <source>
        <dbReference type="EMBL" id="BAV01334.1"/>
    </source>
</evidence>